<feature type="transmembrane region" description="Helical" evidence="6">
    <location>
        <begin position="220"/>
        <end position="239"/>
    </location>
</feature>
<sequence length="247" mass="26273">MKLVTDTGIVFTRELRPVLREPFSLAIALAQPVVFLGLFGPLVYGSTGESLQWFVPGVLVMLGMFGTSATGANLLFELQTGAHERMLVTPLARPALLLGRALKELFPLLVQAVLIVLLTVPFGFRPSPVGAPVALLILGVFGVGLGALSYALALAVRKQEWMFWVVQQSLLYPLMITAGMMLPLSTAPGWLRAISHANPLTYVVEAERALFAGDLALRPLLTGGAAAALTALIGLTLGIRAMRNSAT</sequence>
<gene>
    <name evidence="8" type="ORF">Val02_45040</name>
</gene>
<feature type="domain" description="ABC transmembrane type-2" evidence="7">
    <location>
        <begin position="19"/>
        <end position="245"/>
    </location>
</feature>
<evidence type="ECO:0000256" key="4">
    <source>
        <dbReference type="ARBA" id="ARBA00023136"/>
    </source>
</evidence>
<keyword evidence="4 6" id="KW-0472">Membrane</keyword>
<reference evidence="8" key="1">
    <citation type="submission" date="2021-01" db="EMBL/GenBank/DDBJ databases">
        <title>Whole genome shotgun sequence of Virgisporangium aliadipatigenens NBRC 105644.</title>
        <authorList>
            <person name="Komaki H."/>
            <person name="Tamura T."/>
        </authorList>
    </citation>
    <scope>NUCLEOTIDE SEQUENCE</scope>
    <source>
        <strain evidence="8">NBRC 105644</strain>
    </source>
</reference>
<dbReference type="EMBL" id="BOPF01000015">
    <property type="protein sequence ID" value="GIJ47618.1"/>
    <property type="molecule type" value="Genomic_DNA"/>
</dbReference>
<proteinExistence type="inferred from homology"/>
<evidence type="ECO:0000256" key="5">
    <source>
        <dbReference type="ARBA" id="ARBA00023251"/>
    </source>
</evidence>
<accession>A0A8J3YPU8</accession>
<dbReference type="GO" id="GO:0043190">
    <property type="term" value="C:ATP-binding cassette (ABC) transporter complex"/>
    <property type="evidence" value="ECO:0007669"/>
    <property type="project" value="InterPro"/>
</dbReference>
<dbReference type="Proteomes" id="UP000619260">
    <property type="component" value="Unassembled WGS sequence"/>
</dbReference>
<name>A0A8J3YPU8_9ACTN</name>
<dbReference type="RefSeq" id="WP_203901110.1">
    <property type="nucleotide sequence ID" value="NZ_BOPF01000015.1"/>
</dbReference>
<keyword evidence="9" id="KW-1185">Reference proteome</keyword>
<comment type="subcellular location">
    <subcellularLocation>
        <location evidence="6">Cell membrane</location>
        <topology evidence="6">Multi-pass membrane protein</topology>
    </subcellularLocation>
    <subcellularLocation>
        <location evidence="1">Membrane</location>
        <topology evidence="1">Multi-pass membrane protein</topology>
    </subcellularLocation>
</comment>
<feature type="transmembrane region" description="Helical" evidence="6">
    <location>
        <begin position="105"/>
        <end position="124"/>
    </location>
</feature>
<dbReference type="PIRSF" id="PIRSF006648">
    <property type="entry name" value="DrrB"/>
    <property type="match status" value="1"/>
</dbReference>
<organism evidence="8 9">
    <name type="scientific">Virgisporangium aliadipatigenens</name>
    <dbReference type="NCBI Taxonomy" id="741659"/>
    <lineage>
        <taxon>Bacteria</taxon>
        <taxon>Bacillati</taxon>
        <taxon>Actinomycetota</taxon>
        <taxon>Actinomycetes</taxon>
        <taxon>Micromonosporales</taxon>
        <taxon>Micromonosporaceae</taxon>
        <taxon>Virgisporangium</taxon>
    </lineage>
</organism>
<dbReference type="PANTHER" id="PTHR43229:SF3">
    <property type="entry name" value="ABC-TYPE MULTIDRUG TRANSPORT SYSTEM, PERMEASE COMPONENT"/>
    <property type="match status" value="1"/>
</dbReference>
<feature type="transmembrane region" description="Helical" evidence="6">
    <location>
        <begin position="50"/>
        <end position="76"/>
    </location>
</feature>
<evidence type="ECO:0000256" key="2">
    <source>
        <dbReference type="ARBA" id="ARBA00022692"/>
    </source>
</evidence>
<comment type="caution">
    <text evidence="8">The sequence shown here is derived from an EMBL/GenBank/DDBJ whole genome shotgun (WGS) entry which is preliminary data.</text>
</comment>
<keyword evidence="6" id="KW-0813">Transport</keyword>
<dbReference type="Pfam" id="PF01061">
    <property type="entry name" value="ABC2_membrane"/>
    <property type="match status" value="1"/>
</dbReference>
<evidence type="ECO:0000313" key="8">
    <source>
        <dbReference type="EMBL" id="GIJ47618.1"/>
    </source>
</evidence>
<protein>
    <recommendedName>
        <fullName evidence="6">Transport permease protein</fullName>
    </recommendedName>
</protein>
<evidence type="ECO:0000256" key="3">
    <source>
        <dbReference type="ARBA" id="ARBA00022989"/>
    </source>
</evidence>
<dbReference type="AlphaFoldDB" id="A0A8J3YPU8"/>
<evidence type="ECO:0000259" key="7">
    <source>
        <dbReference type="PROSITE" id="PS51012"/>
    </source>
</evidence>
<evidence type="ECO:0000256" key="1">
    <source>
        <dbReference type="ARBA" id="ARBA00004141"/>
    </source>
</evidence>
<keyword evidence="5" id="KW-0046">Antibiotic resistance</keyword>
<dbReference type="GO" id="GO:0046677">
    <property type="term" value="P:response to antibiotic"/>
    <property type="evidence" value="ECO:0007669"/>
    <property type="project" value="UniProtKB-KW"/>
</dbReference>
<dbReference type="InterPro" id="IPR047817">
    <property type="entry name" value="ABC2_TM_bact-type"/>
</dbReference>
<keyword evidence="6" id="KW-1003">Cell membrane</keyword>
<keyword evidence="2 6" id="KW-0812">Transmembrane</keyword>
<comment type="similarity">
    <text evidence="6">Belongs to the ABC-2 integral membrane protein family.</text>
</comment>
<dbReference type="InterPro" id="IPR051784">
    <property type="entry name" value="Nod_factor_ABC_transporter"/>
</dbReference>
<evidence type="ECO:0000313" key="9">
    <source>
        <dbReference type="Proteomes" id="UP000619260"/>
    </source>
</evidence>
<keyword evidence="3 6" id="KW-1133">Transmembrane helix</keyword>
<dbReference type="PANTHER" id="PTHR43229">
    <property type="entry name" value="NODULATION PROTEIN J"/>
    <property type="match status" value="1"/>
</dbReference>
<dbReference type="GO" id="GO:0140359">
    <property type="term" value="F:ABC-type transporter activity"/>
    <property type="evidence" value="ECO:0007669"/>
    <property type="project" value="InterPro"/>
</dbReference>
<dbReference type="InterPro" id="IPR013525">
    <property type="entry name" value="ABC2_TM"/>
</dbReference>
<dbReference type="InterPro" id="IPR000412">
    <property type="entry name" value="ABC_2_transport"/>
</dbReference>
<feature type="transmembrane region" description="Helical" evidence="6">
    <location>
        <begin position="161"/>
        <end position="182"/>
    </location>
</feature>
<feature type="transmembrane region" description="Helical" evidence="6">
    <location>
        <begin position="23"/>
        <end position="44"/>
    </location>
</feature>
<feature type="transmembrane region" description="Helical" evidence="6">
    <location>
        <begin position="130"/>
        <end position="154"/>
    </location>
</feature>
<dbReference type="PROSITE" id="PS51012">
    <property type="entry name" value="ABC_TM2"/>
    <property type="match status" value="1"/>
</dbReference>
<evidence type="ECO:0000256" key="6">
    <source>
        <dbReference type="RuleBase" id="RU361157"/>
    </source>
</evidence>